<evidence type="ECO:0000313" key="2">
    <source>
        <dbReference type="EMBL" id="GGY24442.1"/>
    </source>
</evidence>
<dbReference type="EMBL" id="BMXT01000001">
    <property type="protein sequence ID" value="GGY24442.1"/>
    <property type="molecule type" value="Genomic_DNA"/>
</dbReference>
<organism evidence="2 3">
    <name type="scientific">Rhodanobacter panaciterrae</name>
    <dbReference type="NCBI Taxonomy" id="490572"/>
    <lineage>
        <taxon>Bacteria</taxon>
        <taxon>Pseudomonadati</taxon>
        <taxon>Pseudomonadota</taxon>
        <taxon>Gammaproteobacteria</taxon>
        <taxon>Lysobacterales</taxon>
        <taxon>Rhodanobacteraceae</taxon>
        <taxon>Rhodanobacter</taxon>
    </lineage>
</organism>
<keyword evidence="3" id="KW-1185">Reference proteome</keyword>
<gene>
    <name evidence="2" type="ORF">GCM10008098_17560</name>
</gene>
<feature type="chain" id="PRO_5046769282" description="Histidine phosphatase family protein" evidence="1">
    <location>
        <begin position="24"/>
        <end position="204"/>
    </location>
</feature>
<accession>A0ABQ2ZWD1</accession>
<protein>
    <recommendedName>
        <fullName evidence="4">Histidine phosphatase family protein</fullName>
    </recommendedName>
</protein>
<name>A0ABQ2ZWD1_9GAMM</name>
<dbReference type="Proteomes" id="UP000621898">
    <property type="component" value="Unassembled WGS sequence"/>
</dbReference>
<comment type="caution">
    <text evidence="2">The sequence shown here is derived from an EMBL/GenBank/DDBJ whole genome shotgun (WGS) entry which is preliminary data.</text>
</comment>
<proteinExistence type="predicted"/>
<reference evidence="3" key="1">
    <citation type="journal article" date="2019" name="Int. J. Syst. Evol. Microbiol.">
        <title>The Global Catalogue of Microorganisms (GCM) 10K type strain sequencing project: providing services to taxonomists for standard genome sequencing and annotation.</title>
        <authorList>
            <consortium name="The Broad Institute Genomics Platform"/>
            <consortium name="The Broad Institute Genome Sequencing Center for Infectious Disease"/>
            <person name="Wu L."/>
            <person name="Ma J."/>
        </authorList>
    </citation>
    <scope>NUCLEOTIDE SEQUENCE [LARGE SCALE GENOMIC DNA]</scope>
    <source>
        <strain evidence="3">KCTC 22232</strain>
    </source>
</reference>
<evidence type="ECO:0000256" key="1">
    <source>
        <dbReference type="SAM" id="SignalP"/>
    </source>
</evidence>
<feature type="signal peptide" evidence="1">
    <location>
        <begin position="1"/>
        <end position="23"/>
    </location>
</feature>
<evidence type="ECO:0008006" key="4">
    <source>
        <dbReference type="Google" id="ProtNLM"/>
    </source>
</evidence>
<sequence>MTKSLAALVAVLAFTLPMPAAHADQTIVFLRHGEKPPLGLGQLSCQGLNRALALPQVLQAKFGTPTAIYAPDPGMTAKDKGVEYNYVRPLTTIEPTAIRLGLPVNTSFGLRQIQQLEQELLKPVYSSATIYVAWEHNLAWQAVQQLVAAAGGKAQQVPAWADDDYDSLYVLRVKWQNGKPVSVSFEKDAEGLNHQSAECPAARS</sequence>
<dbReference type="RefSeq" id="WP_189440726.1">
    <property type="nucleotide sequence ID" value="NZ_BMXT01000001.1"/>
</dbReference>
<evidence type="ECO:0000313" key="3">
    <source>
        <dbReference type="Proteomes" id="UP000621898"/>
    </source>
</evidence>
<keyword evidence="1" id="KW-0732">Signal</keyword>